<gene>
    <name evidence="1" type="primary">Fv4_2</name>
    <name evidence="1" type="ORF">MOTALB_R15293</name>
</gene>
<keyword evidence="2" id="KW-1185">Reference proteome</keyword>
<feature type="non-terminal residue" evidence="1">
    <location>
        <position position="1"/>
    </location>
</feature>
<reference evidence="1 2" key="1">
    <citation type="submission" date="2019-09" db="EMBL/GenBank/DDBJ databases">
        <title>Bird 10,000 Genomes (B10K) Project - Family phase.</title>
        <authorList>
            <person name="Zhang G."/>
        </authorList>
    </citation>
    <scope>NUCLEOTIDE SEQUENCE [LARGE SCALE GENOMIC DNA]</scope>
    <source>
        <strain evidence="1">B10K-DU-001-75</strain>
        <tissue evidence="1">Muscle</tissue>
    </source>
</reference>
<feature type="non-terminal residue" evidence="1">
    <location>
        <position position="83"/>
    </location>
</feature>
<proteinExistence type="predicted"/>
<dbReference type="AlphaFoldDB" id="A0A7K5CL26"/>
<organism evidence="1 2">
    <name type="scientific">Motacilla alba</name>
    <name type="common">White wagtail</name>
    <name type="synonym">Pied wagtail</name>
    <dbReference type="NCBI Taxonomy" id="45807"/>
    <lineage>
        <taxon>Eukaryota</taxon>
        <taxon>Metazoa</taxon>
        <taxon>Chordata</taxon>
        <taxon>Craniata</taxon>
        <taxon>Vertebrata</taxon>
        <taxon>Euteleostomi</taxon>
        <taxon>Archelosauria</taxon>
        <taxon>Archosauria</taxon>
        <taxon>Dinosauria</taxon>
        <taxon>Saurischia</taxon>
        <taxon>Theropoda</taxon>
        <taxon>Coelurosauria</taxon>
        <taxon>Aves</taxon>
        <taxon>Neognathae</taxon>
        <taxon>Neoaves</taxon>
        <taxon>Telluraves</taxon>
        <taxon>Australaves</taxon>
        <taxon>Passeriformes</taxon>
        <taxon>Passeroidea</taxon>
        <taxon>Motacillidae</taxon>
        <taxon>Motacilla</taxon>
    </lineage>
</organism>
<name>A0A7K5CL26_MOTAL</name>
<dbReference type="InterPro" id="IPR018154">
    <property type="entry name" value="TLV/ENV_coat_polyprotein"/>
</dbReference>
<sequence>KSASYDPFFDMLNATFLSLNQSNPDLTESCWLCYDPKPPFHEGVALNVSFNYSMQQNPPQCRWDASRRGITLSQVTGRGKCLG</sequence>
<accession>A0A7K5CL26</accession>
<protein>
    <submittedName>
        <fullName evidence="1">ENV2 protein</fullName>
    </submittedName>
</protein>
<dbReference type="EMBL" id="VXBE01012224">
    <property type="protein sequence ID" value="NWS08972.1"/>
    <property type="molecule type" value="Genomic_DNA"/>
</dbReference>
<dbReference type="Pfam" id="PF00429">
    <property type="entry name" value="TLV_coat"/>
    <property type="match status" value="1"/>
</dbReference>
<comment type="caution">
    <text evidence="1">The sequence shown here is derived from an EMBL/GenBank/DDBJ whole genome shotgun (WGS) entry which is preliminary data.</text>
</comment>
<dbReference type="Proteomes" id="UP000532252">
    <property type="component" value="Unassembled WGS sequence"/>
</dbReference>
<evidence type="ECO:0000313" key="2">
    <source>
        <dbReference type="Proteomes" id="UP000532252"/>
    </source>
</evidence>
<evidence type="ECO:0000313" key="1">
    <source>
        <dbReference type="EMBL" id="NWS08972.1"/>
    </source>
</evidence>